<gene>
    <name evidence="2" type="ORF">EXIGLDRAFT_625725</name>
</gene>
<accession>A0A165CXR2</accession>
<protein>
    <submittedName>
        <fullName evidence="2">Uncharacterized protein</fullName>
    </submittedName>
</protein>
<reference evidence="2 3" key="1">
    <citation type="journal article" date="2016" name="Mol. Biol. Evol.">
        <title>Comparative Genomics of Early-Diverging Mushroom-Forming Fungi Provides Insights into the Origins of Lignocellulose Decay Capabilities.</title>
        <authorList>
            <person name="Nagy L.G."/>
            <person name="Riley R."/>
            <person name="Tritt A."/>
            <person name="Adam C."/>
            <person name="Daum C."/>
            <person name="Floudas D."/>
            <person name="Sun H."/>
            <person name="Yadav J.S."/>
            <person name="Pangilinan J."/>
            <person name="Larsson K.H."/>
            <person name="Matsuura K."/>
            <person name="Barry K."/>
            <person name="Labutti K."/>
            <person name="Kuo R."/>
            <person name="Ohm R.A."/>
            <person name="Bhattacharya S.S."/>
            <person name="Shirouzu T."/>
            <person name="Yoshinaga Y."/>
            <person name="Martin F.M."/>
            <person name="Grigoriev I.V."/>
            <person name="Hibbett D.S."/>
        </authorList>
    </citation>
    <scope>NUCLEOTIDE SEQUENCE [LARGE SCALE GENOMIC DNA]</scope>
    <source>
        <strain evidence="2 3">HHB12029</strain>
    </source>
</reference>
<dbReference type="OrthoDB" id="3364670at2759"/>
<dbReference type="PANTHER" id="PTHR33096:SF1">
    <property type="entry name" value="CXC1-LIKE CYSTEINE CLUSTER ASSOCIATED WITH KDZ TRANSPOSASES DOMAIN-CONTAINING PROTEIN"/>
    <property type="match status" value="1"/>
</dbReference>
<evidence type="ECO:0000313" key="2">
    <source>
        <dbReference type="EMBL" id="KZV83384.1"/>
    </source>
</evidence>
<proteinExistence type="predicted"/>
<name>A0A165CXR2_EXIGL</name>
<organism evidence="2 3">
    <name type="scientific">Exidia glandulosa HHB12029</name>
    <dbReference type="NCBI Taxonomy" id="1314781"/>
    <lineage>
        <taxon>Eukaryota</taxon>
        <taxon>Fungi</taxon>
        <taxon>Dikarya</taxon>
        <taxon>Basidiomycota</taxon>
        <taxon>Agaricomycotina</taxon>
        <taxon>Agaricomycetes</taxon>
        <taxon>Auriculariales</taxon>
        <taxon>Exidiaceae</taxon>
        <taxon>Exidia</taxon>
    </lineage>
</organism>
<dbReference type="EMBL" id="KV426274">
    <property type="protein sequence ID" value="KZV83384.1"/>
    <property type="molecule type" value="Genomic_DNA"/>
</dbReference>
<dbReference type="InParanoid" id="A0A165CXR2"/>
<sequence length="439" mass="50613">MTSHVRFPEVSTRYGFLHKRPFNGTDFLQHGLLEEFADRLVFGVSVFHAYGHNWACQLVFHPRKRDGFGLTDGEGCERFWSAIRRLIPGLRVSGFHRRLFVIDQQVDFMQAHGMWGLGKWLLKRHNEAKTRGEAAAARLDNGPVGAIGRTELAEQWEAQLTTQLQTLPRQSESAGDKAIDDVMLALGRLDELKAEKKECNKKLLRVEKLTPTEASEAQSRLIATEDEIRRTKVTLENLRTALGAGAAQKWESLRGDAYLRARINARRLRAVIRSSLQSHKFEREKLERSYRNQVMRAAEQKEHSQVKDLVHRREKNVAGQVRRFNALVDQMTLLVKQGKAPKRKMVLPRRLDSKKLFKLDVDDDIWQEDPGLGAQDEGDLPRWQTEQDVKDGIVLLLEERRCREELERIEAEVRALGLWWEEERARFAAFMSDDWSSGS</sequence>
<keyword evidence="1" id="KW-0175">Coiled coil</keyword>
<dbReference type="Pfam" id="PF18758">
    <property type="entry name" value="KDZ"/>
    <property type="match status" value="1"/>
</dbReference>
<dbReference type="PANTHER" id="PTHR33096">
    <property type="entry name" value="CXC2 DOMAIN-CONTAINING PROTEIN"/>
    <property type="match status" value="1"/>
</dbReference>
<feature type="coiled-coil region" evidence="1">
    <location>
        <begin position="182"/>
        <end position="241"/>
    </location>
</feature>
<dbReference type="InterPro" id="IPR040521">
    <property type="entry name" value="KDZ"/>
</dbReference>
<evidence type="ECO:0000313" key="3">
    <source>
        <dbReference type="Proteomes" id="UP000077266"/>
    </source>
</evidence>
<keyword evidence="3" id="KW-1185">Reference proteome</keyword>
<evidence type="ECO:0000256" key="1">
    <source>
        <dbReference type="SAM" id="Coils"/>
    </source>
</evidence>
<dbReference type="AlphaFoldDB" id="A0A165CXR2"/>
<dbReference type="Proteomes" id="UP000077266">
    <property type="component" value="Unassembled WGS sequence"/>
</dbReference>
<dbReference type="STRING" id="1314781.A0A165CXR2"/>